<dbReference type="Gene3D" id="1.10.1370.30">
    <property type="match status" value="1"/>
</dbReference>
<keyword evidence="1 4" id="KW-0378">Hydrolase</keyword>
<evidence type="ECO:0000256" key="2">
    <source>
        <dbReference type="PIRSR" id="PIRSR006615-1"/>
    </source>
</evidence>
<dbReference type="GO" id="GO:0046872">
    <property type="term" value="F:metal ion binding"/>
    <property type="evidence" value="ECO:0007669"/>
    <property type="project" value="UniProtKB-KW"/>
</dbReference>
<dbReference type="GO" id="GO:0006508">
    <property type="term" value="P:proteolysis"/>
    <property type="evidence" value="ECO:0007669"/>
    <property type="project" value="UniProtKB-UniRule"/>
</dbReference>
<name>A0A6J4PJ08_9ACTN</name>
<dbReference type="EMBL" id="CADCUV010000092">
    <property type="protein sequence ID" value="CAA9415921.1"/>
    <property type="molecule type" value="Genomic_DNA"/>
</dbReference>
<proteinExistence type="inferred from homology"/>
<dbReference type="PIRSF" id="PIRSF006615">
    <property type="entry name" value="Zn_crbxpep_Taq"/>
    <property type="match status" value="1"/>
</dbReference>
<dbReference type="AlphaFoldDB" id="A0A6J4PJ08"/>
<evidence type="ECO:0000256" key="3">
    <source>
        <dbReference type="PIRSR" id="PIRSR006615-2"/>
    </source>
</evidence>
<comment type="function">
    <text evidence="1">Broad specificity carboxypetidase that releases amino acids sequentially from the C-terminus, including neutral, aromatic, polar and basic residues.</text>
</comment>
<dbReference type="PRINTS" id="PR00998">
    <property type="entry name" value="CRBOXYPTASET"/>
</dbReference>
<dbReference type="SUPFAM" id="SSF55486">
    <property type="entry name" value="Metalloproteases ('zincins'), catalytic domain"/>
    <property type="match status" value="1"/>
</dbReference>
<feature type="binding site" evidence="2">
    <location>
        <position position="268"/>
    </location>
    <ligand>
        <name>Zn(2+)</name>
        <dbReference type="ChEBI" id="CHEBI:29105"/>
        <note>catalytic</note>
    </ligand>
</feature>
<dbReference type="InterPro" id="IPR001333">
    <property type="entry name" value="Peptidase_M32_Taq"/>
</dbReference>
<gene>
    <name evidence="4" type="ORF">AVDCRST_MAG22-2212</name>
</gene>
<comment type="catalytic activity">
    <reaction evidence="1">
        <text>Release of a C-terminal amino acid with broad specificity, except for -Pro.</text>
        <dbReference type="EC" id="3.4.17.19"/>
    </reaction>
</comment>
<protein>
    <recommendedName>
        <fullName evidence="1">Metal-dependent carboxypeptidase</fullName>
        <ecNumber evidence="1">3.4.17.19</ecNumber>
    </recommendedName>
</protein>
<dbReference type="CDD" id="cd06460">
    <property type="entry name" value="M32_Taq"/>
    <property type="match status" value="1"/>
</dbReference>
<keyword evidence="2" id="KW-0862">Zinc</keyword>
<comment type="cofactor">
    <cofactor evidence="2">
        <name>Zn(2+)</name>
        <dbReference type="ChEBI" id="CHEBI:29105"/>
    </cofactor>
    <text evidence="2">Binds 1 zinc ion per subunit.</text>
</comment>
<dbReference type="GO" id="GO:0004181">
    <property type="term" value="F:metallocarboxypeptidase activity"/>
    <property type="evidence" value="ECO:0007669"/>
    <property type="project" value="UniProtKB-UniRule"/>
</dbReference>
<feature type="binding site" evidence="2">
    <location>
        <position position="264"/>
    </location>
    <ligand>
        <name>Zn(2+)</name>
        <dbReference type="ChEBI" id="CHEBI:29105"/>
        <note>catalytic</note>
    </ligand>
</feature>
<dbReference type="Pfam" id="PF02074">
    <property type="entry name" value="Peptidase_M32"/>
    <property type="match status" value="1"/>
</dbReference>
<keyword evidence="1 2" id="KW-0479">Metal-binding</keyword>
<dbReference type="EC" id="3.4.17.19" evidence="1"/>
<accession>A0A6J4PJ08</accession>
<sequence length="501" mass="56308">MEERLGRLGERLAEVSDLRGAAMVLYWDQATYMPVGGAAARGRQLGVLRRLAHEKFTDPAVGELLEGLRTYEEGLPRDSDEAALIRVTRREYEREARMPAGFVEEMSNHASASYAAWKEARPADDFEAMRPYLEKTLRLSRRYSAFFEGHEHVADPLIDGSDPGMTAASVGAVFSELRGRLVPLMTEVCDSPPADDSCLRGEFGDAEELAFAAEVARRLGYDFRRGRQDLTAHPFAAKLATGDVRITTRIKEDDVRNPLFSTLHEAGHGMYEQGVADRLGGTPLSRGASMGLHESQSRLWENLVGRSRPFWEFFYPKLQKVFPARLGSVGGEEFYRAINKVERSPIRTDADEVTYNLHVILRFDFELEMLEGKLEVRDLPEAWRERMREDLGLTPPDDRAGVLQDAHWFNGAVGGRFQGYTLGNIMSAQFYGAALEAHPEIPSEIRTGEFGTLHGWLSRNIYRHGKKFTAAEILQNATGSRIDVGPYMDYLRSKYGELYGV</sequence>
<feature type="binding site" evidence="2">
    <location>
        <position position="294"/>
    </location>
    <ligand>
        <name>Zn(2+)</name>
        <dbReference type="ChEBI" id="CHEBI:29105"/>
        <note>catalytic</note>
    </ligand>
</feature>
<feature type="active site" description="Proton donor/acceptor" evidence="3">
    <location>
        <position position="265"/>
    </location>
</feature>
<dbReference type="PANTHER" id="PTHR34217:SF1">
    <property type="entry name" value="CARBOXYPEPTIDASE 1"/>
    <property type="match status" value="1"/>
</dbReference>
<keyword evidence="1" id="KW-0645">Protease</keyword>
<dbReference type="PANTHER" id="PTHR34217">
    <property type="entry name" value="METAL-DEPENDENT CARBOXYPEPTIDASE"/>
    <property type="match status" value="1"/>
</dbReference>
<keyword evidence="1 4" id="KW-0121">Carboxypeptidase</keyword>
<organism evidence="4">
    <name type="scientific">uncultured Rubrobacteraceae bacterium</name>
    <dbReference type="NCBI Taxonomy" id="349277"/>
    <lineage>
        <taxon>Bacteria</taxon>
        <taxon>Bacillati</taxon>
        <taxon>Actinomycetota</taxon>
        <taxon>Rubrobacteria</taxon>
        <taxon>Rubrobacterales</taxon>
        <taxon>Rubrobacteraceae</taxon>
        <taxon>environmental samples</taxon>
    </lineage>
</organism>
<evidence type="ECO:0000256" key="1">
    <source>
        <dbReference type="PIRNR" id="PIRNR006615"/>
    </source>
</evidence>
<reference evidence="4" key="1">
    <citation type="submission" date="2020-02" db="EMBL/GenBank/DDBJ databases">
        <authorList>
            <person name="Meier V. D."/>
        </authorList>
    </citation>
    <scope>NUCLEOTIDE SEQUENCE</scope>
    <source>
        <strain evidence="4">AVDCRST_MAG22</strain>
    </source>
</reference>
<dbReference type="PROSITE" id="PS52034">
    <property type="entry name" value="PEPTIDASE_M32"/>
    <property type="match status" value="1"/>
</dbReference>
<comment type="similarity">
    <text evidence="1">Belongs to the peptidase M32 family.</text>
</comment>
<keyword evidence="1" id="KW-0482">Metalloprotease</keyword>
<evidence type="ECO:0000313" key="4">
    <source>
        <dbReference type="EMBL" id="CAA9415921.1"/>
    </source>
</evidence>